<dbReference type="KEGG" id="pnl:PNK_0121"/>
<dbReference type="Gene3D" id="2.40.160.160">
    <property type="entry name" value="Inverse autotransporter, beta-domain"/>
    <property type="match status" value="1"/>
</dbReference>
<dbReference type="RefSeq" id="WP_059059636.1">
    <property type="nucleotide sequence ID" value="NZ_LN879502.1"/>
</dbReference>
<dbReference type="Proteomes" id="UP000069902">
    <property type="component" value="Chromosome cPNK"/>
</dbReference>
<dbReference type="InterPro" id="IPR024519">
    <property type="entry name" value="IAT_beta"/>
</dbReference>
<dbReference type="EMBL" id="LN879502">
    <property type="protein sequence ID" value="CUI15759.1"/>
    <property type="molecule type" value="Genomic_DNA"/>
</dbReference>
<dbReference type="Pfam" id="PF11924">
    <property type="entry name" value="IAT_beta"/>
    <property type="match status" value="1"/>
</dbReference>
<dbReference type="STRING" id="389348.PNK_0121"/>
<feature type="domain" description="Inverse autotransporter beta-domain" evidence="1">
    <location>
        <begin position="184"/>
        <end position="248"/>
    </location>
</feature>
<name>A0A0U5JBL7_9BACT</name>
<organism evidence="2 3">
    <name type="scientific">Candidatus Protochlamydia naegleriophila</name>
    <dbReference type="NCBI Taxonomy" id="389348"/>
    <lineage>
        <taxon>Bacteria</taxon>
        <taxon>Pseudomonadati</taxon>
        <taxon>Chlamydiota</taxon>
        <taxon>Chlamydiia</taxon>
        <taxon>Parachlamydiales</taxon>
        <taxon>Parachlamydiaceae</taxon>
        <taxon>Candidatus Protochlamydia</taxon>
    </lineage>
</organism>
<dbReference type="InterPro" id="IPR038177">
    <property type="entry name" value="IAT_beta_sf"/>
</dbReference>
<dbReference type="InParanoid" id="A0A0U5JBL7"/>
<evidence type="ECO:0000259" key="1">
    <source>
        <dbReference type="Pfam" id="PF11924"/>
    </source>
</evidence>
<proteinExistence type="predicted"/>
<dbReference type="PATRIC" id="fig|389348.3.peg.142"/>
<sequence>MRYSFFVSFLILPAYILCCGHSICQNELSITLPKESLFLEEMDKHKTKEGIWNPTESVESDQSRVLSVNPFVNEELSSTEEEKIEDCNVASFKKESAYGFQSNAFYINKAMGEDSWGVSNRPYDHSFEVLDGENYGQFYLSHTFGRGLGDQKGYTTLGAFFIPSLFFNHSTSLFIDGSGHYFDDGKWAGSVGLGSRYLINCNTVLGFNAYYDYRRFHKFDLNQLGIGFELLGNCVDLRLNGYIPIGKKSFCRNHFYDYSGGYLAIFENQAFAWYGVDAEIGKWLRKPSCCNCFSLYFAAGPYYYWRDQSYDQHENHLKYHSESRHEHRHAFGGRARLEAAFSEVFKFSVEATYDSVWHARVQGQIAVVIPLTDCQSLWNMIQSPVNGCLACRSSNPILSQPAKRNRQIVASQRDKCSWNWSTDSSCSSGFTSYSTCSCYSD</sequence>
<dbReference type="AlphaFoldDB" id="A0A0U5JBL7"/>
<evidence type="ECO:0000313" key="2">
    <source>
        <dbReference type="EMBL" id="CUI15759.1"/>
    </source>
</evidence>
<reference evidence="3" key="1">
    <citation type="submission" date="2015-09" db="EMBL/GenBank/DDBJ databases">
        <authorList>
            <person name="Bertelli C."/>
        </authorList>
    </citation>
    <scope>NUCLEOTIDE SEQUENCE [LARGE SCALE GENOMIC DNA]</scope>
    <source>
        <strain evidence="3">KNic</strain>
    </source>
</reference>
<evidence type="ECO:0000313" key="3">
    <source>
        <dbReference type="Proteomes" id="UP000069902"/>
    </source>
</evidence>
<gene>
    <name evidence="2" type="ORF">PNK_0121</name>
</gene>
<protein>
    <recommendedName>
        <fullName evidence="1">Inverse autotransporter beta-domain domain-containing protein</fullName>
    </recommendedName>
</protein>
<accession>A0A0U5JBL7</accession>
<keyword evidence="3" id="KW-1185">Reference proteome</keyword>